<dbReference type="AlphaFoldDB" id="A0A7J3Z786"/>
<reference evidence="6" key="1">
    <citation type="journal article" date="2020" name="mSystems">
        <title>Genome- and Community-Level Interaction Insights into Carbon Utilization and Element Cycling Functions of Hydrothermarchaeota in Hydrothermal Sediment.</title>
        <authorList>
            <person name="Zhou Z."/>
            <person name="Liu Y."/>
            <person name="Xu W."/>
            <person name="Pan J."/>
            <person name="Luo Z.H."/>
            <person name="Li M."/>
        </authorList>
    </citation>
    <scope>NUCLEOTIDE SEQUENCE [LARGE SCALE GENOMIC DNA]</scope>
    <source>
        <strain evidence="6">SpSt-1105</strain>
    </source>
</reference>
<dbReference type="GO" id="GO:0043190">
    <property type="term" value="C:ATP-binding cassette (ABC) transporter complex"/>
    <property type="evidence" value="ECO:0007669"/>
    <property type="project" value="InterPro"/>
</dbReference>
<keyword evidence="3" id="KW-0732">Signal</keyword>
<keyword evidence="2" id="KW-0813">Transport</keyword>
<dbReference type="EMBL" id="DRYQ01000058">
    <property type="protein sequence ID" value="HHQ50532.1"/>
    <property type="molecule type" value="Genomic_DNA"/>
</dbReference>
<dbReference type="InterPro" id="IPR000914">
    <property type="entry name" value="SBP_5_dom"/>
</dbReference>
<comment type="similarity">
    <text evidence="1">Belongs to the bacterial solute-binding protein 5 family.</text>
</comment>
<evidence type="ECO:0000256" key="3">
    <source>
        <dbReference type="ARBA" id="ARBA00022729"/>
    </source>
</evidence>
<organism evidence="6">
    <name type="scientific">Ignisphaera aggregans</name>
    <dbReference type="NCBI Taxonomy" id="334771"/>
    <lineage>
        <taxon>Archaea</taxon>
        <taxon>Thermoproteota</taxon>
        <taxon>Thermoprotei</taxon>
        <taxon>Desulfurococcales</taxon>
        <taxon>Desulfurococcaceae</taxon>
        <taxon>Ignisphaera</taxon>
    </lineage>
</organism>
<accession>A0A7J3Z786</accession>
<dbReference type="Gene3D" id="3.10.105.10">
    <property type="entry name" value="Dipeptide-binding Protein, Domain 3"/>
    <property type="match status" value="1"/>
</dbReference>
<evidence type="ECO:0000259" key="5">
    <source>
        <dbReference type="Pfam" id="PF00496"/>
    </source>
</evidence>
<dbReference type="PIRSF" id="PIRSF002741">
    <property type="entry name" value="MppA"/>
    <property type="match status" value="1"/>
</dbReference>
<evidence type="ECO:0000313" key="6">
    <source>
        <dbReference type="EMBL" id="HHQ50532.1"/>
    </source>
</evidence>
<name>A0A7J3Z786_9CREN</name>
<keyword evidence="4" id="KW-0472">Membrane</keyword>
<dbReference type="InterPro" id="IPR030678">
    <property type="entry name" value="Peptide/Ni-bd"/>
</dbReference>
<protein>
    <submittedName>
        <fullName evidence="6">ABC transporter substrate-binding protein</fullName>
    </submittedName>
</protein>
<dbReference type="Gene3D" id="3.40.190.10">
    <property type="entry name" value="Periplasmic binding protein-like II"/>
    <property type="match status" value="1"/>
</dbReference>
<sequence length="536" mass="59879">MNVRGPFLSILIMAFFLAGFLVGSFLPGLPGREHTITATITYTTRVTETYMQLASTQDAVLKVAIPTDISTIDIHYATGVADFEVLGNVYESLFRITYNSGRLDYVPWLVKEYVQLNETAWLFVLRDGVVFHSGDRLSAYDVKTSLERSMRLSGIGKQLLTDARGEPVVVDIVVVNDTAFVIRLREPFAPLIEHLAHLSTAIMPKSIAMKYWNGPVNSTQDVVGTGPFRLESYEKGSRVELRRFDGYWGKRPAVKNLVYLVLPDANARISAIISGSVDVAVGVSPDVVETLRAQGVEVLRVTGVRLVLVAVNCLRIPDARVRQALNYAVDRDALVKELMKGYAQVAMGVASPVFPNAATLEPYAYNVSKARDLLEEAGFVNKRLTLLVSTRSPKDMQLAQVIQQYLKAVGLDVEIVRMEHTAFLKKVFRDHDFDLAIYGPSPSSLYYALTYWRTNASLNGPQYSNPSVDELLDRIASEVSETRRVELYREVQEVIWRDAPAVWLYFEDVLVATRPGVKGLRILPFQKLVLDDVHVV</sequence>
<keyword evidence="4" id="KW-0812">Transmembrane</keyword>
<dbReference type="CDD" id="cd00995">
    <property type="entry name" value="PBP2_NikA_DppA_OppA_like"/>
    <property type="match status" value="1"/>
</dbReference>
<dbReference type="SUPFAM" id="SSF53850">
    <property type="entry name" value="Periplasmic binding protein-like II"/>
    <property type="match status" value="1"/>
</dbReference>
<dbReference type="PANTHER" id="PTHR30290">
    <property type="entry name" value="PERIPLASMIC BINDING COMPONENT OF ABC TRANSPORTER"/>
    <property type="match status" value="1"/>
</dbReference>
<dbReference type="GO" id="GO:0042597">
    <property type="term" value="C:periplasmic space"/>
    <property type="evidence" value="ECO:0007669"/>
    <property type="project" value="UniProtKB-ARBA"/>
</dbReference>
<proteinExistence type="inferred from homology"/>
<dbReference type="PANTHER" id="PTHR30290:SF9">
    <property type="entry name" value="OLIGOPEPTIDE-BINDING PROTEIN APPA"/>
    <property type="match status" value="1"/>
</dbReference>
<feature type="transmembrane region" description="Helical" evidence="4">
    <location>
        <begin position="7"/>
        <end position="26"/>
    </location>
</feature>
<evidence type="ECO:0000256" key="2">
    <source>
        <dbReference type="ARBA" id="ARBA00022448"/>
    </source>
</evidence>
<evidence type="ECO:0000256" key="1">
    <source>
        <dbReference type="ARBA" id="ARBA00005695"/>
    </source>
</evidence>
<dbReference type="GO" id="GO:0015833">
    <property type="term" value="P:peptide transport"/>
    <property type="evidence" value="ECO:0007669"/>
    <property type="project" value="TreeGrafter"/>
</dbReference>
<dbReference type="GO" id="GO:1904680">
    <property type="term" value="F:peptide transmembrane transporter activity"/>
    <property type="evidence" value="ECO:0007669"/>
    <property type="project" value="TreeGrafter"/>
</dbReference>
<feature type="domain" description="Solute-binding protein family 5" evidence="5">
    <location>
        <begin position="105"/>
        <end position="443"/>
    </location>
</feature>
<evidence type="ECO:0000256" key="4">
    <source>
        <dbReference type="SAM" id="Phobius"/>
    </source>
</evidence>
<dbReference type="InterPro" id="IPR039424">
    <property type="entry name" value="SBP_5"/>
</dbReference>
<gene>
    <name evidence="6" type="ORF">ENM66_04185</name>
</gene>
<comment type="caution">
    <text evidence="6">The sequence shown here is derived from an EMBL/GenBank/DDBJ whole genome shotgun (WGS) entry which is preliminary data.</text>
</comment>
<keyword evidence="4" id="KW-1133">Transmembrane helix</keyword>
<dbReference type="Pfam" id="PF00496">
    <property type="entry name" value="SBP_bac_5"/>
    <property type="match status" value="1"/>
</dbReference>